<protein>
    <recommendedName>
        <fullName evidence="4">Arginine N-succinyltransferase</fullName>
        <ecNumber evidence="4">2.3.1.109</ecNumber>
    </recommendedName>
</protein>
<dbReference type="InterPro" id="IPR007041">
    <property type="entry name" value="Arg_succinylTrfase_AstA/AruG"/>
</dbReference>
<dbReference type="InterPro" id="IPR016181">
    <property type="entry name" value="Acyl_CoA_acyltransferase"/>
</dbReference>
<name>A0ABY6MY61_9ALTE</name>
<dbReference type="RefSeq" id="WP_265046276.1">
    <property type="nucleotide sequence ID" value="NZ_CP100390.1"/>
</dbReference>
<gene>
    <name evidence="5" type="primary">astA</name>
    <name evidence="5" type="ORF">NKI27_11910</name>
</gene>
<keyword evidence="2 5" id="KW-0808">Transferase</keyword>
<dbReference type="GO" id="GO:0008791">
    <property type="term" value="F:arginine N-succinyltransferase activity"/>
    <property type="evidence" value="ECO:0007669"/>
    <property type="project" value="UniProtKB-EC"/>
</dbReference>
<dbReference type="Pfam" id="PF04958">
    <property type="entry name" value="AstA"/>
    <property type="match status" value="1"/>
</dbReference>
<evidence type="ECO:0000313" key="5">
    <source>
        <dbReference type="EMBL" id="UZE94782.1"/>
    </source>
</evidence>
<proteinExistence type="predicted"/>
<dbReference type="SUPFAM" id="SSF55729">
    <property type="entry name" value="Acyl-CoA N-acyltransferases (Nat)"/>
    <property type="match status" value="1"/>
</dbReference>
<dbReference type="PANTHER" id="PTHR30420:SF1">
    <property type="entry name" value="ARGININE N-SUCCINYLTRANSFERASE"/>
    <property type="match status" value="1"/>
</dbReference>
<evidence type="ECO:0000256" key="1">
    <source>
        <dbReference type="ARBA" id="ARBA00022503"/>
    </source>
</evidence>
<dbReference type="Gene3D" id="2.40.40.20">
    <property type="match status" value="1"/>
</dbReference>
<dbReference type="Proteomes" id="UP001163739">
    <property type="component" value="Chromosome"/>
</dbReference>
<dbReference type="PANTHER" id="PTHR30420">
    <property type="entry name" value="N-SUCCINYLARGININE DIHYDROLASE"/>
    <property type="match status" value="1"/>
</dbReference>
<evidence type="ECO:0000256" key="2">
    <source>
        <dbReference type="ARBA" id="ARBA00022679"/>
    </source>
</evidence>
<dbReference type="EMBL" id="CP100390">
    <property type="protein sequence ID" value="UZE94782.1"/>
    <property type="molecule type" value="Genomic_DNA"/>
</dbReference>
<keyword evidence="1" id="KW-0056">Arginine metabolism</keyword>
<evidence type="ECO:0000256" key="4">
    <source>
        <dbReference type="NCBIfam" id="TIGR03244"/>
    </source>
</evidence>
<accession>A0ABY6MY61</accession>
<evidence type="ECO:0000313" key="6">
    <source>
        <dbReference type="Proteomes" id="UP001163739"/>
    </source>
</evidence>
<evidence type="ECO:0000256" key="3">
    <source>
        <dbReference type="ARBA" id="ARBA00023315"/>
    </source>
</evidence>
<dbReference type="NCBIfam" id="TIGR03244">
    <property type="entry name" value="arg_catab_AstA"/>
    <property type="match status" value="1"/>
</dbReference>
<dbReference type="EC" id="2.3.1.109" evidence="4"/>
<reference evidence="5" key="1">
    <citation type="submission" date="2022-06" db="EMBL/GenBank/DDBJ databases">
        <title>Alkalimarinus sp. nov., isolated from gut of a Alitta virens.</title>
        <authorList>
            <person name="Yang A.I."/>
            <person name="Shin N.-R."/>
        </authorList>
    </citation>
    <scope>NUCLEOTIDE SEQUENCE</scope>
    <source>
        <strain evidence="5">A2M4</strain>
    </source>
</reference>
<dbReference type="NCBIfam" id="TIGR03243">
    <property type="entry name" value="arg_catab_AOST"/>
    <property type="match status" value="1"/>
</dbReference>
<sequence>MMIIRPIRESDYPALLKIAEESGYGFTSLPVSEELLKAKIARSEKAFRSSSHLVDGYSYLFVMADSDTDEVVGTSGIESSVGLRDPLYHYHQGKVTHYSNELDVYNTVDILTLGNDYTGSTEICTLFLSKHARQGYNGRLLSRCRFLFIGQNQARFSDIIMAEMRGVSDELGQSPFWVWLQEHFFSMRFSDAVHRVGMGQKSFIAELMPKYPIYTSLLSPEAQAVIGQVHEQTKPALTLLKQEGFSFRGYVDIFDAGPTVEARLVDVTTIKNRKEYGVTIGAVSGGDNFIVSNLEVIDFRAAVANLKVNDEAGTVTMNQETAAAIHVSNDDIISAVPLSHQQ</sequence>
<dbReference type="InterPro" id="IPR017650">
    <property type="entry name" value="Arginine_N-succinylTrfase"/>
</dbReference>
<keyword evidence="3 5" id="KW-0012">Acyltransferase</keyword>
<keyword evidence="6" id="KW-1185">Reference proteome</keyword>
<organism evidence="5 6">
    <name type="scientific">Alkalimarinus alittae</name>
    <dbReference type="NCBI Taxonomy" id="2961619"/>
    <lineage>
        <taxon>Bacteria</taxon>
        <taxon>Pseudomonadati</taxon>
        <taxon>Pseudomonadota</taxon>
        <taxon>Gammaproteobacteria</taxon>
        <taxon>Alteromonadales</taxon>
        <taxon>Alteromonadaceae</taxon>
        <taxon>Alkalimarinus</taxon>
    </lineage>
</organism>